<evidence type="ECO:0000256" key="7">
    <source>
        <dbReference type="SAM" id="SignalP"/>
    </source>
</evidence>
<evidence type="ECO:0000259" key="8">
    <source>
        <dbReference type="Pfam" id="PF07773"/>
    </source>
</evidence>
<comment type="subunit">
    <text evidence="2">Part of the tectonic-like complex (also named B9 complex).</text>
</comment>
<dbReference type="Proteomes" id="UP000827986">
    <property type="component" value="Unassembled WGS sequence"/>
</dbReference>
<keyword evidence="4" id="KW-0970">Cilium biogenesis/degradation</keyword>
<dbReference type="PANTHER" id="PTHR14611:SF4">
    <property type="entry name" value="TECTONIC-3"/>
    <property type="match status" value="1"/>
</dbReference>
<comment type="similarity">
    <text evidence="1">Belongs to the tectonic family.</text>
</comment>
<organism evidence="10 11">
    <name type="scientific">Mauremys mutica</name>
    <name type="common">yellowpond turtle</name>
    <dbReference type="NCBI Taxonomy" id="74926"/>
    <lineage>
        <taxon>Eukaryota</taxon>
        <taxon>Metazoa</taxon>
        <taxon>Chordata</taxon>
        <taxon>Craniata</taxon>
        <taxon>Vertebrata</taxon>
        <taxon>Euteleostomi</taxon>
        <taxon>Archelosauria</taxon>
        <taxon>Testudinata</taxon>
        <taxon>Testudines</taxon>
        <taxon>Cryptodira</taxon>
        <taxon>Durocryptodira</taxon>
        <taxon>Testudinoidea</taxon>
        <taxon>Geoemydidae</taxon>
        <taxon>Geoemydinae</taxon>
        <taxon>Mauremys</taxon>
    </lineage>
</organism>
<dbReference type="InterPro" id="IPR040354">
    <property type="entry name" value="TCTN1-3"/>
</dbReference>
<proteinExistence type="inferred from homology"/>
<evidence type="ECO:0000259" key="9">
    <source>
        <dbReference type="Pfam" id="PF25752"/>
    </source>
</evidence>
<evidence type="ECO:0000256" key="4">
    <source>
        <dbReference type="ARBA" id="ARBA00022794"/>
    </source>
</evidence>
<dbReference type="GO" id="GO:0007224">
    <property type="term" value="P:smoothened signaling pathway"/>
    <property type="evidence" value="ECO:0007669"/>
    <property type="project" value="TreeGrafter"/>
</dbReference>
<dbReference type="EMBL" id="JAHDVG010000486">
    <property type="protein sequence ID" value="KAH1167514.1"/>
    <property type="molecule type" value="Genomic_DNA"/>
</dbReference>
<protein>
    <recommendedName>
        <fullName evidence="12">Tectonic-3</fullName>
    </recommendedName>
</protein>
<evidence type="ECO:0008006" key="12">
    <source>
        <dbReference type="Google" id="ProtNLM"/>
    </source>
</evidence>
<feature type="domain" description="Tectonic-1-3" evidence="8">
    <location>
        <begin position="464"/>
        <end position="636"/>
    </location>
</feature>
<evidence type="ECO:0000256" key="1">
    <source>
        <dbReference type="ARBA" id="ARBA00007633"/>
    </source>
</evidence>
<accession>A0A9D3WNR8</accession>
<dbReference type="PANTHER" id="PTHR14611">
    <property type="entry name" value="TECTONIC FAMILY MEMBER"/>
    <property type="match status" value="1"/>
</dbReference>
<feature type="domain" description="Tectonic-1-3 N-terminal" evidence="9">
    <location>
        <begin position="172"/>
        <end position="274"/>
    </location>
</feature>
<dbReference type="InterPro" id="IPR057724">
    <property type="entry name" value="TCTN1-3_N"/>
</dbReference>
<reference evidence="10" key="1">
    <citation type="submission" date="2021-09" db="EMBL/GenBank/DDBJ databases">
        <title>The genome of Mauremys mutica provides insights into the evolution of semi-aquatic lifestyle.</title>
        <authorList>
            <person name="Gong S."/>
            <person name="Gao Y."/>
        </authorList>
    </citation>
    <scope>NUCLEOTIDE SEQUENCE</scope>
    <source>
        <strain evidence="10">MM-2020</strain>
        <tissue evidence="10">Muscle</tissue>
    </source>
</reference>
<dbReference type="InterPro" id="IPR011677">
    <property type="entry name" value="TCTN1-3_dom"/>
</dbReference>
<feature type="compositionally biased region" description="Low complexity" evidence="6">
    <location>
        <begin position="141"/>
        <end position="154"/>
    </location>
</feature>
<evidence type="ECO:0000313" key="10">
    <source>
        <dbReference type="EMBL" id="KAH1167514.1"/>
    </source>
</evidence>
<feature type="signal peptide" evidence="7">
    <location>
        <begin position="1"/>
        <end position="37"/>
    </location>
</feature>
<gene>
    <name evidence="10" type="ORF">KIL84_002997</name>
</gene>
<feature type="region of interest" description="Disordered" evidence="6">
    <location>
        <begin position="37"/>
        <end position="164"/>
    </location>
</feature>
<evidence type="ECO:0000256" key="5">
    <source>
        <dbReference type="ARBA" id="ARBA00023180"/>
    </source>
</evidence>
<comment type="caution">
    <text evidence="10">The sequence shown here is derived from an EMBL/GenBank/DDBJ whole genome shotgun (WGS) entry which is preliminary data.</text>
</comment>
<dbReference type="Pfam" id="PF07773">
    <property type="entry name" value="TCTN_DUF1619"/>
    <property type="match status" value="2"/>
</dbReference>
<evidence type="ECO:0000313" key="11">
    <source>
        <dbReference type="Proteomes" id="UP000827986"/>
    </source>
</evidence>
<keyword evidence="5" id="KW-0325">Glycoprotein</keyword>
<sequence>MTLDVSVSVPWQRADAMGLKRLLLPLLLLLQPRWGAGTPSPTAGGSPGPPSPTAGIGSGSPGPPSPTAGIGSGSPGPPTATAGIGPGPPTLTAGGSPGSPSPTSGIGPGSPGPPSPTVGIGPGPATDPGSFGTTPGGSSGPGSPSPEGGSFAEPEASTTPVVQGDSSAPEACLPTCICNLHSGSCDINCCCDTDCNLGCDLGDSRAVFSFCLPGSTRIVSQVCVEKSLIFRNNTPHHTEVVTDPSGSESLFCVQLSDSKLNYFQQPQKVKKSDFSVFLAQYGGPSFIPPSQDLPSSSAFYRAGDPIQTYFAASSVLSTLRQPVGMGANGFCIDGNPAGFLESKSTSCTRTFTNLSSSCTTDPTLDATSYYHDFTILKVPVNMTVVQLMQVRITPVTQPGAPQMDGNTCHNVVSEVIYEIEFNGTHGIQNVSVQLKVTSVSGNSLQQRFTLQFWSRTPSYTLPRSGNPGYIIGAPLLSLNSGARQQVTILQSQGDGICSQTFRHKVQFGMNVRTSCQLSISQTMEDGNCSYFQEKLYQAFQGVSSPQALAIIGSAEPTQTDQWTSIIIRNCSMQAGNCASCCMVPVSLKIQVLWAEVGLQSNPQSQVLGARYWYQCQSLKSLNMTMVPLTTVVSFTDMTEWPEPPRSQPSTYWKLPFDFFFPFKVASNGGISCQGDLAGAFLMSLTFCSILSL</sequence>
<dbReference type="GO" id="GO:0060271">
    <property type="term" value="P:cilium assembly"/>
    <property type="evidence" value="ECO:0007669"/>
    <property type="project" value="TreeGrafter"/>
</dbReference>
<name>A0A9D3WNR8_9SAUR</name>
<feature type="domain" description="Tectonic-1-3" evidence="8">
    <location>
        <begin position="297"/>
        <end position="453"/>
    </location>
</feature>
<dbReference type="Pfam" id="PF25752">
    <property type="entry name" value="DUF1619_N"/>
    <property type="match status" value="1"/>
</dbReference>
<keyword evidence="11" id="KW-1185">Reference proteome</keyword>
<feature type="chain" id="PRO_5039182689" description="Tectonic-3" evidence="7">
    <location>
        <begin position="38"/>
        <end position="692"/>
    </location>
</feature>
<keyword evidence="3 7" id="KW-0732">Signal</keyword>
<evidence type="ECO:0000256" key="3">
    <source>
        <dbReference type="ARBA" id="ARBA00022729"/>
    </source>
</evidence>
<evidence type="ECO:0000256" key="2">
    <source>
        <dbReference type="ARBA" id="ARBA00011495"/>
    </source>
</evidence>
<dbReference type="AlphaFoldDB" id="A0A9D3WNR8"/>
<evidence type="ECO:0000256" key="6">
    <source>
        <dbReference type="SAM" id="MobiDB-lite"/>
    </source>
</evidence>